<dbReference type="KEGG" id="cfon:HZU75_09000"/>
<evidence type="ECO:0000256" key="1">
    <source>
        <dbReference type="SAM" id="SignalP"/>
    </source>
</evidence>
<dbReference type="Proteomes" id="UP000510822">
    <property type="component" value="Chromosome"/>
</dbReference>
<dbReference type="AlphaFoldDB" id="A0A7D5V9X8"/>
<sequence length="190" mass="20815">MRVALLMLMLVSALSFAEEMAPKNATGSGDGVGIVKSWLNGERPVPVESEFVTPKISALQQWADFNVPQAGAKTQFQLALDSITVGPDEIVRYVVAVKPKAGNVTTLVFEGIDCASNQYRRYANATSKDAEWRQSNKKEWQLISKNGHNAWQGYLADDFCRFSAPWAVETIKKSFGVAKFMGDCAVCSGQ</sequence>
<dbReference type="EMBL" id="CP058952">
    <property type="protein sequence ID" value="QLI81658.1"/>
    <property type="molecule type" value="Genomic_DNA"/>
</dbReference>
<dbReference type="Pfam" id="PF08750">
    <property type="entry name" value="CNP1"/>
    <property type="match status" value="1"/>
</dbReference>
<feature type="domain" description="CNP1-like uncharacterised" evidence="2">
    <location>
        <begin position="48"/>
        <end position="162"/>
    </location>
</feature>
<evidence type="ECO:0000313" key="4">
    <source>
        <dbReference type="Proteomes" id="UP000510822"/>
    </source>
</evidence>
<evidence type="ECO:0000259" key="2">
    <source>
        <dbReference type="Pfam" id="PF08750"/>
    </source>
</evidence>
<reference evidence="3 4" key="1">
    <citation type="journal article" date="2016" name="Int. J. Syst. Evol. Microbiol.">
        <title>Chitinibacter fontanus sp. nov., isolated from a spring.</title>
        <authorList>
            <person name="Sheu S.Y."/>
            <person name="Li Y.S."/>
            <person name="Young C.C."/>
            <person name="Chen W.M."/>
        </authorList>
    </citation>
    <scope>NUCLEOTIDE SEQUENCE [LARGE SCALE GENOMIC DNA]</scope>
    <source>
        <strain evidence="3 4">STM-7</strain>
    </source>
</reference>
<keyword evidence="1" id="KW-0732">Signal</keyword>
<feature type="chain" id="PRO_5028919589" description="CNP1-like uncharacterized domain-containing protein" evidence="1">
    <location>
        <begin position="18"/>
        <end position="190"/>
    </location>
</feature>
<dbReference type="RefSeq" id="WP_180305768.1">
    <property type="nucleotide sequence ID" value="NZ_CP058952.1"/>
</dbReference>
<keyword evidence="4" id="KW-1185">Reference proteome</keyword>
<proteinExistence type="predicted"/>
<organism evidence="3 4">
    <name type="scientific">Chitinibacter fontanus</name>
    <dbReference type="NCBI Taxonomy" id="1737446"/>
    <lineage>
        <taxon>Bacteria</taxon>
        <taxon>Pseudomonadati</taxon>
        <taxon>Pseudomonadota</taxon>
        <taxon>Betaproteobacteria</taxon>
        <taxon>Neisseriales</taxon>
        <taxon>Chitinibacteraceae</taxon>
        <taxon>Chitinibacter</taxon>
    </lineage>
</organism>
<evidence type="ECO:0000313" key="3">
    <source>
        <dbReference type="EMBL" id="QLI81658.1"/>
    </source>
</evidence>
<gene>
    <name evidence="3" type="ORF">HZU75_09000</name>
</gene>
<dbReference type="InterPro" id="IPR014861">
    <property type="entry name" value="CNP1-like_dom"/>
</dbReference>
<name>A0A7D5V9X8_9NEIS</name>
<feature type="signal peptide" evidence="1">
    <location>
        <begin position="1"/>
        <end position="17"/>
    </location>
</feature>
<accession>A0A7D5V9X8</accession>
<protein>
    <recommendedName>
        <fullName evidence="2">CNP1-like uncharacterized domain-containing protein</fullName>
    </recommendedName>
</protein>